<gene>
    <name evidence="5" type="ORF">ACFOJE_03060</name>
</gene>
<dbReference type="InterPro" id="IPR002347">
    <property type="entry name" value="SDR_fam"/>
</dbReference>
<dbReference type="EC" id="1.-.-.-" evidence="5"/>
<proteinExistence type="inferred from homology"/>
<dbReference type="PIRSF" id="PIRSF000126">
    <property type="entry name" value="11-beta-HSD1"/>
    <property type="match status" value="1"/>
</dbReference>
<sequence>MAMQKDKGTALITGASAGIGALYADRLARRGYNLLLVARDRQRLEAMAERLSRSYGVEVEVLPADLTDKHELEHVERRLRGDASISMLVNNAGVVMEGPLAEADLGKTDQMMQLNVVAPTLLAASAAANFGAAGRGAIINLSSVAALAPDMLSATYCATKAYMLSLSQSLEGELGKLGVRVQAVLPGVTRTEIWERSGANLAAIPERMVMEGEVLVDAALAGFDLGETVTIPSLPDNADWDALMEARSRLRPNLSHSKPAPRYSR</sequence>
<dbReference type="PRINTS" id="PR00081">
    <property type="entry name" value="GDHRDH"/>
</dbReference>
<evidence type="ECO:0000256" key="1">
    <source>
        <dbReference type="ARBA" id="ARBA00006484"/>
    </source>
</evidence>
<evidence type="ECO:0000256" key="3">
    <source>
        <dbReference type="RuleBase" id="RU000363"/>
    </source>
</evidence>
<evidence type="ECO:0000259" key="4">
    <source>
        <dbReference type="SMART" id="SM00822"/>
    </source>
</evidence>
<dbReference type="Proteomes" id="UP001595457">
    <property type="component" value="Unassembled WGS sequence"/>
</dbReference>
<dbReference type="PRINTS" id="PR00080">
    <property type="entry name" value="SDRFAMILY"/>
</dbReference>
<accession>A0ABV7AR57</accession>
<keyword evidence="2 5" id="KW-0560">Oxidoreductase</keyword>
<evidence type="ECO:0000256" key="2">
    <source>
        <dbReference type="ARBA" id="ARBA00023002"/>
    </source>
</evidence>
<dbReference type="Gene3D" id="3.40.50.720">
    <property type="entry name" value="NAD(P)-binding Rossmann-like Domain"/>
    <property type="match status" value="1"/>
</dbReference>
<dbReference type="SMART" id="SM00822">
    <property type="entry name" value="PKS_KR"/>
    <property type="match status" value="1"/>
</dbReference>
<dbReference type="InterPro" id="IPR036291">
    <property type="entry name" value="NAD(P)-bd_dom_sf"/>
</dbReference>
<dbReference type="GO" id="GO:0016491">
    <property type="term" value="F:oxidoreductase activity"/>
    <property type="evidence" value="ECO:0007669"/>
    <property type="project" value="UniProtKB-KW"/>
</dbReference>
<name>A0ABV7AR57_9GAMM</name>
<dbReference type="Pfam" id="PF00106">
    <property type="entry name" value="adh_short"/>
    <property type="match status" value="1"/>
</dbReference>
<comment type="caution">
    <text evidence="5">The sequence shown here is derived from an EMBL/GenBank/DDBJ whole genome shotgun (WGS) entry which is preliminary data.</text>
</comment>
<feature type="domain" description="Ketoreductase" evidence="4">
    <location>
        <begin position="8"/>
        <end position="189"/>
    </location>
</feature>
<dbReference type="SUPFAM" id="SSF51735">
    <property type="entry name" value="NAD(P)-binding Rossmann-fold domains"/>
    <property type="match status" value="1"/>
</dbReference>
<dbReference type="EMBL" id="JBHRSJ010000004">
    <property type="protein sequence ID" value="MFC2971197.1"/>
    <property type="molecule type" value="Genomic_DNA"/>
</dbReference>
<dbReference type="PANTHER" id="PTHR43086:SF3">
    <property type="entry name" value="NADP-DEPENDENT 3-HYDROXY ACID DEHYDROGENASE YDFG"/>
    <property type="match status" value="1"/>
</dbReference>
<organism evidence="5 6">
    <name type="scientific">Azotobacter bryophylli</name>
    <dbReference type="NCBI Taxonomy" id="1986537"/>
    <lineage>
        <taxon>Bacteria</taxon>
        <taxon>Pseudomonadati</taxon>
        <taxon>Pseudomonadota</taxon>
        <taxon>Gammaproteobacteria</taxon>
        <taxon>Pseudomonadales</taxon>
        <taxon>Pseudomonadaceae</taxon>
        <taxon>Azotobacter</taxon>
    </lineage>
</organism>
<dbReference type="PANTHER" id="PTHR43086">
    <property type="entry name" value="VERY-LONG-CHAIN 3-OXOOACYL-COA REDUCTASE"/>
    <property type="match status" value="1"/>
</dbReference>
<dbReference type="RefSeq" id="WP_377812778.1">
    <property type="nucleotide sequence ID" value="NZ_JBHRSJ010000004.1"/>
</dbReference>
<reference evidence="6" key="1">
    <citation type="journal article" date="2019" name="Int. J. Syst. Evol. Microbiol.">
        <title>The Global Catalogue of Microorganisms (GCM) 10K type strain sequencing project: providing services to taxonomists for standard genome sequencing and annotation.</title>
        <authorList>
            <consortium name="The Broad Institute Genomics Platform"/>
            <consortium name="The Broad Institute Genome Sequencing Center for Infectious Disease"/>
            <person name="Wu L."/>
            <person name="Ma J."/>
        </authorList>
    </citation>
    <scope>NUCLEOTIDE SEQUENCE [LARGE SCALE GENOMIC DNA]</scope>
    <source>
        <strain evidence="6">KCTC 62195</strain>
    </source>
</reference>
<protein>
    <submittedName>
        <fullName evidence="5">SDR family NAD(P)-dependent oxidoreductase</fullName>
        <ecNumber evidence="5">1.-.-.-</ecNumber>
    </submittedName>
</protein>
<dbReference type="InterPro" id="IPR057326">
    <property type="entry name" value="KR_dom"/>
</dbReference>
<comment type="similarity">
    <text evidence="1 3">Belongs to the short-chain dehydrogenases/reductases (SDR) family.</text>
</comment>
<evidence type="ECO:0000313" key="5">
    <source>
        <dbReference type="EMBL" id="MFC2971197.1"/>
    </source>
</evidence>
<evidence type="ECO:0000313" key="6">
    <source>
        <dbReference type="Proteomes" id="UP001595457"/>
    </source>
</evidence>
<keyword evidence="6" id="KW-1185">Reference proteome</keyword>